<sequence length="168" mass="20058">MAFENYDSFDLLLKIGHQGLPPKFENKNEFLKMVYHKEFWEPRMEAIRQLQQGINIRGLFPIIKENLDEFSKYFTYNKKLDYFYFVEQLKPQFAPEGSNKYMKEDTVYKFFCDYIQNINFSENCTHSLSDVCQFITGSMNIPPMGFQPKIIVSVEHVRLCFKVARSRQ</sequence>
<evidence type="ECO:0000313" key="1">
    <source>
        <dbReference type="EnsemblMetazoa" id="CLYHEMP021800.1"/>
    </source>
</evidence>
<reference evidence="1" key="1">
    <citation type="submission" date="2021-01" db="UniProtKB">
        <authorList>
            <consortium name="EnsemblMetazoa"/>
        </authorList>
    </citation>
    <scope>IDENTIFICATION</scope>
</reference>
<keyword evidence="2" id="KW-1185">Reference proteome</keyword>
<dbReference type="OrthoDB" id="5988645at2759"/>
<protein>
    <submittedName>
        <fullName evidence="1">Uncharacterized protein</fullName>
    </submittedName>
</protein>
<organism evidence="1 2">
    <name type="scientific">Clytia hemisphaerica</name>
    <dbReference type="NCBI Taxonomy" id="252671"/>
    <lineage>
        <taxon>Eukaryota</taxon>
        <taxon>Metazoa</taxon>
        <taxon>Cnidaria</taxon>
        <taxon>Hydrozoa</taxon>
        <taxon>Hydroidolina</taxon>
        <taxon>Leptothecata</taxon>
        <taxon>Obeliida</taxon>
        <taxon>Clytiidae</taxon>
        <taxon>Clytia</taxon>
    </lineage>
</organism>
<proteinExistence type="predicted"/>
<dbReference type="SUPFAM" id="SSF56204">
    <property type="entry name" value="Hect, E3 ligase catalytic domain"/>
    <property type="match status" value="1"/>
</dbReference>
<dbReference type="AlphaFoldDB" id="A0A7M5XET2"/>
<accession>A0A7M5XET2</accession>
<evidence type="ECO:0000313" key="2">
    <source>
        <dbReference type="Proteomes" id="UP000594262"/>
    </source>
</evidence>
<dbReference type="Proteomes" id="UP000594262">
    <property type="component" value="Unplaced"/>
</dbReference>
<name>A0A7M5XET2_9CNID</name>
<dbReference type="GO" id="GO:0004842">
    <property type="term" value="F:ubiquitin-protein transferase activity"/>
    <property type="evidence" value="ECO:0007669"/>
    <property type="project" value="InterPro"/>
</dbReference>
<dbReference type="InterPro" id="IPR035983">
    <property type="entry name" value="Hect_E3_ubiquitin_ligase"/>
</dbReference>
<dbReference type="EnsemblMetazoa" id="CLYHEMT021800.1">
    <property type="protein sequence ID" value="CLYHEMP021800.1"/>
    <property type="gene ID" value="CLYHEMG021800"/>
</dbReference>